<evidence type="ECO:0000256" key="3">
    <source>
        <dbReference type="ARBA" id="ARBA00022801"/>
    </source>
</evidence>
<comment type="cofactor">
    <cofactor evidence="6">
        <name>Zn(2+)</name>
        <dbReference type="ChEBI" id="CHEBI:29105"/>
    </cofactor>
    <text evidence="6">Binds 1 zinc ion per subunit.</text>
</comment>
<keyword evidence="1 6" id="KW-0645">Protease</keyword>
<evidence type="ECO:0000313" key="9">
    <source>
        <dbReference type="Proteomes" id="UP000003688"/>
    </source>
</evidence>
<dbReference type="GO" id="GO:0004222">
    <property type="term" value="F:metalloendopeptidase activity"/>
    <property type="evidence" value="ECO:0007669"/>
    <property type="project" value="InterPro"/>
</dbReference>
<keyword evidence="5 6" id="KW-0482">Metalloprotease</keyword>
<dbReference type="AlphaFoldDB" id="B9XF85"/>
<proteinExistence type="inferred from homology"/>
<dbReference type="PANTHER" id="PTHR22726">
    <property type="entry name" value="METALLOENDOPEPTIDASE OMA1"/>
    <property type="match status" value="1"/>
</dbReference>
<evidence type="ECO:0000256" key="6">
    <source>
        <dbReference type="RuleBase" id="RU003983"/>
    </source>
</evidence>
<feature type="domain" description="Peptidase M48" evidence="7">
    <location>
        <begin position="64"/>
        <end position="255"/>
    </location>
</feature>
<dbReference type="PROSITE" id="PS51257">
    <property type="entry name" value="PROKAR_LIPOPROTEIN"/>
    <property type="match status" value="1"/>
</dbReference>
<name>B9XF85_PEDPL</name>
<accession>B9XF85</accession>
<keyword evidence="4 6" id="KW-0862">Zinc</keyword>
<evidence type="ECO:0000256" key="1">
    <source>
        <dbReference type="ARBA" id="ARBA00022670"/>
    </source>
</evidence>
<dbReference type="STRING" id="320771.Cflav_PD4262"/>
<evidence type="ECO:0000256" key="5">
    <source>
        <dbReference type="ARBA" id="ARBA00023049"/>
    </source>
</evidence>
<dbReference type="Gene3D" id="3.30.2010.10">
    <property type="entry name" value="Metalloproteases ('zincins'), catalytic domain"/>
    <property type="match status" value="1"/>
</dbReference>
<dbReference type="Pfam" id="PF01435">
    <property type="entry name" value="Peptidase_M48"/>
    <property type="match status" value="1"/>
</dbReference>
<dbReference type="EMBL" id="ABOX02000009">
    <property type="protein sequence ID" value="EEF61583.1"/>
    <property type="molecule type" value="Genomic_DNA"/>
</dbReference>
<keyword evidence="3 6" id="KW-0378">Hydrolase</keyword>
<dbReference type="Proteomes" id="UP000003688">
    <property type="component" value="Unassembled WGS sequence"/>
</dbReference>
<dbReference type="PANTHER" id="PTHR22726:SF24">
    <property type="entry name" value="M48 FAMILY METALLOPEPTIDASE"/>
    <property type="match status" value="1"/>
</dbReference>
<protein>
    <submittedName>
        <fullName evidence="8">Peptidase M48 Ste24p</fullName>
    </submittedName>
</protein>
<comment type="similarity">
    <text evidence="6">Belongs to the peptidase M48 family.</text>
</comment>
<dbReference type="GO" id="GO:0051603">
    <property type="term" value="P:proteolysis involved in protein catabolic process"/>
    <property type="evidence" value="ECO:0007669"/>
    <property type="project" value="TreeGrafter"/>
</dbReference>
<gene>
    <name evidence="8" type="ORF">Cflav_PD4262</name>
</gene>
<dbReference type="GO" id="GO:0046872">
    <property type="term" value="F:metal ion binding"/>
    <property type="evidence" value="ECO:0007669"/>
    <property type="project" value="UniProtKB-KW"/>
</dbReference>
<dbReference type="RefSeq" id="WP_007414475.1">
    <property type="nucleotide sequence ID" value="NZ_ABOX02000009.1"/>
</dbReference>
<dbReference type="CDD" id="cd07331">
    <property type="entry name" value="M48C_Oma1_like"/>
    <property type="match status" value="1"/>
</dbReference>
<evidence type="ECO:0000259" key="7">
    <source>
        <dbReference type="Pfam" id="PF01435"/>
    </source>
</evidence>
<evidence type="ECO:0000313" key="8">
    <source>
        <dbReference type="EMBL" id="EEF61583.1"/>
    </source>
</evidence>
<evidence type="ECO:0000256" key="4">
    <source>
        <dbReference type="ARBA" id="ARBA00022833"/>
    </source>
</evidence>
<keyword evidence="9" id="KW-1185">Reference proteome</keyword>
<dbReference type="InterPro" id="IPR001915">
    <property type="entry name" value="Peptidase_M48"/>
</dbReference>
<evidence type="ECO:0000256" key="2">
    <source>
        <dbReference type="ARBA" id="ARBA00022723"/>
    </source>
</evidence>
<dbReference type="InterPro" id="IPR051156">
    <property type="entry name" value="Mito/Outer_Membr_Metalloprot"/>
</dbReference>
<organism evidence="8 9">
    <name type="scientific">Pedosphaera parvula (strain Ellin514)</name>
    <dbReference type="NCBI Taxonomy" id="320771"/>
    <lineage>
        <taxon>Bacteria</taxon>
        <taxon>Pseudomonadati</taxon>
        <taxon>Verrucomicrobiota</taxon>
        <taxon>Pedosphaerae</taxon>
        <taxon>Pedosphaerales</taxon>
        <taxon>Pedosphaeraceae</taxon>
        <taxon>Pedosphaera</taxon>
    </lineage>
</organism>
<keyword evidence="2" id="KW-0479">Metal-binding</keyword>
<dbReference type="GO" id="GO:0016020">
    <property type="term" value="C:membrane"/>
    <property type="evidence" value="ECO:0007669"/>
    <property type="project" value="TreeGrafter"/>
</dbReference>
<comment type="caution">
    <text evidence="8">The sequence shown here is derived from an EMBL/GenBank/DDBJ whole genome shotgun (WGS) entry which is preliminary data.</text>
</comment>
<reference evidence="8 9" key="1">
    <citation type="journal article" date="2011" name="J. Bacteriol.">
        <title>Genome sequence of 'Pedosphaera parvula' Ellin514, an aerobic Verrucomicrobial isolate from pasture soil.</title>
        <authorList>
            <person name="Kant R."/>
            <person name="van Passel M.W."/>
            <person name="Sangwan P."/>
            <person name="Palva A."/>
            <person name="Lucas S."/>
            <person name="Copeland A."/>
            <person name="Lapidus A."/>
            <person name="Glavina Del Rio T."/>
            <person name="Dalin E."/>
            <person name="Tice H."/>
            <person name="Bruce D."/>
            <person name="Goodwin L."/>
            <person name="Pitluck S."/>
            <person name="Chertkov O."/>
            <person name="Larimer F.W."/>
            <person name="Land M.L."/>
            <person name="Hauser L."/>
            <person name="Brettin T.S."/>
            <person name="Detter J.C."/>
            <person name="Han S."/>
            <person name="de Vos W.M."/>
            <person name="Janssen P.H."/>
            <person name="Smidt H."/>
        </authorList>
    </citation>
    <scope>NUCLEOTIDE SEQUENCE [LARGE SCALE GENOMIC DNA]</scope>
    <source>
        <strain evidence="8 9">Ellin514</strain>
    </source>
</reference>
<sequence precursor="true">MKQKTLKYLSCITFGLSIWTLTGCQTAPVTGRSQLSLVSADQATQMGLSEFDKMKKEQKISTNPAENALVQKVGKRIAEVAGKDMPNAQWEFVVFDSKEANAFCLPGGKVGVYSGILPITQDEAGLATVLGHEIAHATAHHGDERMSHQMVAQEGQQLIGTALGNKSQTTQQLAALAYGAGSQYGVLMPFSRKQESEADHIGLVYMSKAGYDPKAALAFWQRFAEYNKQQGGGTTPGFLSDHPVDATRIADIQKWLPEAQAASNQTSK</sequence>